<dbReference type="AlphaFoldDB" id="C9YCL2"/>
<gene>
    <name evidence="2" type="ORF">Csp_C24410</name>
</gene>
<name>C9YCL2_CURXX</name>
<organism evidence="2">
    <name type="scientific">Curvibacter symbiont subsp. Hydra magnipapillata</name>
    <dbReference type="NCBI Taxonomy" id="667019"/>
    <lineage>
        <taxon>Bacteria</taxon>
        <taxon>Pseudomonadati</taxon>
        <taxon>Pseudomonadota</taxon>
        <taxon>Betaproteobacteria</taxon>
        <taxon>Burkholderiales</taxon>
        <taxon>Comamonadaceae</taxon>
        <taxon>Curvibacter</taxon>
    </lineage>
</organism>
<reference evidence="2" key="1">
    <citation type="journal article" date="2010" name="Nature">
        <title>The Dynamic genome of Hydra.</title>
        <authorList>
            <person name="Chapman J.A."/>
            <person name="Kirkness E.F."/>
            <person name="Simakov O."/>
            <person name="Hampson S.E."/>
            <person name="Mitros T."/>
            <person name="Weinmaier T."/>
            <person name="Rattei T."/>
            <person name="Balasubramanian P.G."/>
            <person name="Borman J."/>
            <person name="Busam D."/>
            <person name="Disbennett K."/>
            <person name="Pfannkoch C."/>
            <person name="Sumin N."/>
            <person name="Sutton G."/>
            <person name="Viswanathan L."/>
            <person name="Walenz B."/>
            <person name="Goodstein D.M."/>
            <person name="Hellsten U."/>
            <person name="Kawashima T."/>
            <person name="Prochnik S.E."/>
            <person name="Putnam N.H."/>
            <person name="Shu S."/>
            <person name="Blumberg B."/>
            <person name="Dana C.E."/>
            <person name="Gee L."/>
            <person name="Kibler D.F."/>
            <person name="Law L."/>
            <person name="Lindgens D."/>
            <person name="Martinez D.E."/>
            <person name="Peng J."/>
            <person name="Wigge P.A."/>
            <person name="Bertulat B."/>
            <person name="Guder C."/>
            <person name="Nakamura Y."/>
            <person name="Ozbek S."/>
            <person name="Watanabe H."/>
            <person name="Khalturin K."/>
            <person name="Hemmrich G."/>
            <person name="Franke A."/>
            <person name="Augustin R."/>
            <person name="Fraune S."/>
            <person name="Hayakawa E."/>
            <person name="Hayakawa S."/>
            <person name="Hirose M."/>
            <person name="Hwang J."/>
            <person name="Ikeo K."/>
            <person name="Nishimiya-Fujisawa C."/>
            <person name="Ogura A."/>
            <person name="Takahashi T."/>
            <person name="Steinmetz P.R."/>
            <person name="Zhang X."/>
            <person name="Aufschnaiter R."/>
            <person name="Eder M.K."/>
            <person name="Gorny A.K."/>
            <person name="Salvenmoser W."/>
            <person name="Heimberg A.M."/>
            <person name="Wheeler B.M."/>
            <person name="Peterson K.J."/>
            <person name="Boettger A."/>
            <person name="Tischler P."/>
            <person name="Wolf A."/>
            <person name="Gojobori T."/>
            <person name="Remington K.A."/>
            <person name="Strausberg R.L."/>
            <person name="Venter J."/>
            <person name="Technau U."/>
            <person name="Hobmayer B."/>
            <person name="Bosch T.C."/>
            <person name="Holstein T.W."/>
            <person name="Fujisawa T."/>
            <person name="Bode H.R."/>
            <person name="David C.N."/>
            <person name="Rokhsar D.S."/>
            <person name="Steele R.E."/>
        </authorList>
    </citation>
    <scope>NUCLEOTIDE SEQUENCE</scope>
</reference>
<accession>C9YCL2</accession>
<evidence type="ECO:0000256" key="1">
    <source>
        <dbReference type="SAM" id="SignalP"/>
    </source>
</evidence>
<sequence length="240" mass="26107">MKRIFLTAFFVFGSLQASAVEFFKDGKPAPFEKGALVERWSTAGGYSIYTGGDLWRIVDVTTQVAGAINNADEINRGTVVLVNVDSNFQDQAVQVLTTNLSSASMDQFVTGSPCSGTHIVAVNKARGRDDNCMTINVRSVQSRPRDLLVFDVRIVNFKSAGRAYVVTFHILANALNFGDTTPADWTPAGLEASAERKALIARMRTWAESLQDAANKASDFSKPQDVFDNIPSYKTLAGNP</sequence>
<evidence type="ECO:0000313" key="2">
    <source>
        <dbReference type="EMBL" id="CBA30610.1"/>
    </source>
</evidence>
<proteinExistence type="predicted"/>
<keyword evidence="1" id="KW-0732">Signal</keyword>
<feature type="chain" id="PRO_5003004826" evidence="1">
    <location>
        <begin position="20"/>
        <end position="240"/>
    </location>
</feature>
<dbReference type="EMBL" id="FN543105">
    <property type="protein sequence ID" value="CBA30610.1"/>
    <property type="molecule type" value="Genomic_DNA"/>
</dbReference>
<feature type="signal peptide" evidence="1">
    <location>
        <begin position="1"/>
        <end position="19"/>
    </location>
</feature>
<protein>
    <submittedName>
        <fullName evidence="2">Uncharacterized protein</fullName>
    </submittedName>
</protein>